<reference evidence="2" key="1">
    <citation type="submission" date="2018-09" db="EMBL/GenBank/DDBJ databases">
        <title>Murine metabolic-syndrome-specific gut microbial biobank.</title>
        <authorList>
            <person name="Liu C."/>
        </authorList>
    </citation>
    <scope>NUCLEOTIDE SEQUENCE</scope>
    <source>
        <strain evidence="2">D42-62</strain>
    </source>
</reference>
<keyword evidence="1" id="KW-0812">Transmembrane</keyword>
<keyword evidence="1" id="KW-1133">Transmembrane helix</keyword>
<name>A0A9X5BIH0_9FIRM</name>
<evidence type="ECO:0000313" key="3">
    <source>
        <dbReference type="Proteomes" id="UP001154420"/>
    </source>
</evidence>
<dbReference type="RefSeq" id="WP_160561667.1">
    <property type="nucleotide sequence ID" value="NZ_QZDT01000045.1"/>
</dbReference>
<dbReference type="AlphaFoldDB" id="A0A9X5BIH0"/>
<dbReference type="Proteomes" id="UP001154420">
    <property type="component" value="Unassembled WGS sequence"/>
</dbReference>
<protein>
    <recommendedName>
        <fullName evidence="4">DUF4179 domain-containing protein</fullName>
    </recommendedName>
</protein>
<organism evidence="2 3">
    <name type="scientific">Parablautia muri</name>
    <dbReference type="NCBI Taxonomy" id="2320879"/>
    <lineage>
        <taxon>Bacteria</taxon>
        <taxon>Bacillati</taxon>
        <taxon>Bacillota</taxon>
        <taxon>Clostridia</taxon>
        <taxon>Lachnospirales</taxon>
        <taxon>Lachnospiraceae</taxon>
        <taxon>Parablautia</taxon>
    </lineage>
</organism>
<evidence type="ECO:0000313" key="2">
    <source>
        <dbReference type="EMBL" id="NBJ94654.1"/>
    </source>
</evidence>
<evidence type="ECO:0008006" key="4">
    <source>
        <dbReference type="Google" id="ProtNLM"/>
    </source>
</evidence>
<dbReference type="OrthoDB" id="2049406at2"/>
<sequence>MQNKNWKNDFPDVPEHVHQALISTLAELDERKVKKVKRMKKGKIIFLIAATVAVLGTTVSAAEIFKWNKRAAEVFMADEEQQKALVTEQIVQDTHQTVSDAGLTIRAIQTIQDNNCFYALFEITAEDESVQITSDYDMSFQMDYQGGESPFGMFGCGFVEAGGQAVSNSRYYEMIGNKMKEGTEDLNMTIQFTSLDAPGEKAMKGEPVLEGNWEFTLNLHATDPVRYEINREYQIAGCAVMVKEVEFTPISVKLVCDEQGAKELEKIEGVNLDQADSLHSLFINGIKYQDGTVVEEEGFQELWVSCGNGDYAKTARLSEVIEPEKVSALLVGDNGDEINIP</sequence>
<keyword evidence="1" id="KW-0472">Membrane</keyword>
<comment type="caution">
    <text evidence="2">The sequence shown here is derived from an EMBL/GenBank/DDBJ whole genome shotgun (WGS) entry which is preliminary data.</text>
</comment>
<accession>A0A9X5BIH0</accession>
<evidence type="ECO:0000256" key="1">
    <source>
        <dbReference type="SAM" id="Phobius"/>
    </source>
</evidence>
<proteinExistence type="predicted"/>
<gene>
    <name evidence="2" type="ORF">D5281_19255</name>
</gene>
<dbReference type="Gene3D" id="2.60.40.1630">
    <property type="entry name" value="bacillus anthracis domain"/>
    <property type="match status" value="1"/>
</dbReference>
<feature type="transmembrane region" description="Helical" evidence="1">
    <location>
        <begin position="44"/>
        <end position="65"/>
    </location>
</feature>
<dbReference type="EMBL" id="QZDT01000045">
    <property type="protein sequence ID" value="NBJ94654.1"/>
    <property type="molecule type" value="Genomic_DNA"/>
</dbReference>
<keyword evidence="3" id="KW-1185">Reference proteome</keyword>